<evidence type="ECO:0000256" key="1">
    <source>
        <dbReference type="SAM" id="MobiDB-lite"/>
    </source>
</evidence>
<dbReference type="EMBL" id="JAHRIO010092564">
    <property type="protein sequence ID" value="MEQ2189289.1"/>
    <property type="molecule type" value="Genomic_DNA"/>
</dbReference>
<comment type="caution">
    <text evidence="2">The sequence shown here is derived from an EMBL/GenBank/DDBJ whole genome shotgun (WGS) entry which is preliminary data.</text>
</comment>
<organism evidence="2 3">
    <name type="scientific">Goodea atripinnis</name>
    <dbReference type="NCBI Taxonomy" id="208336"/>
    <lineage>
        <taxon>Eukaryota</taxon>
        <taxon>Metazoa</taxon>
        <taxon>Chordata</taxon>
        <taxon>Craniata</taxon>
        <taxon>Vertebrata</taxon>
        <taxon>Euteleostomi</taxon>
        <taxon>Actinopterygii</taxon>
        <taxon>Neopterygii</taxon>
        <taxon>Teleostei</taxon>
        <taxon>Neoteleostei</taxon>
        <taxon>Acanthomorphata</taxon>
        <taxon>Ovalentaria</taxon>
        <taxon>Atherinomorphae</taxon>
        <taxon>Cyprinodontiformes</taxon>
        <taxon>Goodeidae</taxon>
        <taxon>Goodea</taxon>
    </lineage>
</organism>
<evidence type="ECO:0000313" key="2">
    <source>
        <dbReference type="EMBL" id="MEQ2189289.1"/>
    </source>
</evidence>
<evidence type="ECO:0000313" key="3">
    <source>
        <dbReference type="Proteomes" id="UP001476798"/>
    </source>
</evidence>
<protein>
    <submittedName>
        <fullName evidence="2">Uncharacterized protein</fullName>
    </submittedName>
</protein>
<reference evidence="2 3" key="1">
    <citation type="submission" date="2021-06" db="EMBL/GenBank/DDBJ databases">
        <authorList>
            <person name="Palmer J.M."/>
        </authorList>
    </citation>
    <scope>NUCLEOTIDE SEQUENCE [LARGE SCALE GENOMIC DNA]</scope>
    <source>
        <strain evidence="2 3">GA_2019</strain>
        <tissue evidence="2">Muscle</tissue>
    </source>
</reference>
<name>A0ABV0Q0J2_9TELE</name>
<feature type="region of interest" description="Disordered" evidence="1">
    <location>
        <begin position="84"/>
        <end position="111"/>
    </location>
</feature>
<dbReference type="Proteomes" id="UP001476798">
    <property type="component" value="Unassembled WGS sequence"/>
</dbReference>
<feature type="compositionally biased region" description="Basic and acidic residues" evidence="1">
    <location>
        <begin position="101"/>
        <end position="111"/>
    </location>
</feature>
<sequence length="111" mass="12599">MRRSELWRQQWCRCYLETSGMSLLNQRPTATSILSTNVTPISRNTLLTRNPEASNINLGRQSRAVTSITAKVYHLVLVAATAEPDSGPRQPIQRTSPQPPSEHRFYFEVSE</sequence>
<proteinExistence type="predicted"/>
<accession>A0ABV0Q0J2</accession>
<gene>
    <name evidence="2" type="ORF">GOODEAATRI_023904</name>
</gene>
<keyword evidence="3" id="KW-1185">Reference proteome</keyword>